<dbReference type="Proteomes" id="UP000287352">
    <property type="component" value="Unassembled WGS sequence"/>
</dbReference>
<name>A0A401ZTR9_9CHLR</name>
<dbReference type="GO" id="GO:0016787">
    <property type="term" value="F:hydrolase activity"/>
    <property type="evidence" value="ECO:0007669"/>
    <property type="project" value="UniProtKB-KW"/>
</dbReference>
<dbReference type="InterPro" id="IPR036388">
    <property type="entry name" value="WH-like_DNA-bd_sf"/>
</dbReference>
<dbReference type="PANTHER" id="PTHR23131">
    <property type="entry name" value="ENDORIBONUCLEASE LACTB2"/>
    <property type="match status" value="1"/>
</dbReference>
<dbReference type="Pfam" id="PF17778">
    <property type="entry name" value="WHD_BLACT"/>
    <property type="match status" value="1"/>
</dbReference>
<dbReference type="InterPro" id="IPR001279">
    <property type="entry name" value="Metallo-B-lactamas"/>
</dbReference>
<dbReference type="CDD" id="cd16278">
    <property type="entry name" value="metallo-hydrolase-like_MBL-fold"/>
    <property type="match status" value="1"/>
</dbReference>
<comment type="caution">
    <text evidence="2">The sequence shown here is derived from an EMBL/GenBank/DDBJ whole genome shotgun (WGS) entry which is preliminary data.</text>
</comment>
<sequence length="268" mass="29368">MSRLSPYTCILAPNASILTGPGTTTVIVGGGVEGATVIDPAVDDHDYLSAVLKAGEERGRIRRILITHGHPDHMGGALALRRELGIFIYAFSRQGVPIADEEVPDGLLFPAGLRAIHTPGHRFDHLCFYLEQTQTLFAGDLLAGEGTVVIAPPEGDMQSYLDSLARLQQLPLQEIVPAHGPIITQPQQKIADYIAHRLQREEQILSALSTTDQAISTSALVQQMYADLHPALHPAAEQSVTAHLIKLARERRALQQPDQTWIRWEEHN</sequence>
<evidence type="ECO:0000259" key="1">
    <source>
        <dbReference type="SMART" id="SM00849"/>
    </source>
</evidence>
<dbReference type="Gene3D" id="3.60.15.10">
    <property type="entry name" value="Ribonuclease Z/Hydroxyacylglutathione hydrolase-like"/>
    <property type="match status" value="1"/>
</dbReference>
<proteinExistence type="predicted"/>
<dbReference type="RefSeq" id="WP_126577786.1">
    <property type="nucleotide sequence ID" value="NZ_BIFR01000001.1"/>
</dbReference>
<reference evidence="3" key="1">
    <citation type="submission" date="2018-12" db="EMBL/GenBank/DDBJ databases">
        <title>Tengunoibacter tsumagoiensis gen. nov., sp. nov., Dictyobacter kobayashii sp. nov., D. alpinus sp. nov., and D. joshuensis sp. nov. and description of Dictyobacteraceae fam. nov. within the order Ktedonobacterales isolated from Tengu-no-mugimeshi.</title>
        <authorList>
            <person name="Wang C.M."/>
            <person name="Zheng Y."/>
            <person name="Sakai Y."/>
            <person name="Toyoda A."/>
            <person name="Minakuchi Y."/>
            <person name="Abe K."/>
            <person name="Yokota A."/>
            <person name="Yabe S."/>
        </authorList>
    </citation>
    <scope>NUCLEOTIDE SEQUENCE [LARGE SCALE GENOMIC DNA]</scope>
    <source>
        <strain evidence="3">Uno3</strain>
    </source>
</reference>
<dbReference type="EMBL" id="BIFR01000001">
    <property type="protein sequence ID" value="GCE10164.1"/>
    <property type="molecule type" value="Genomic_DNA"/>
</dbReference>
<dbReference type="InterPro" id="IPR041516">
    <property type="entry name" value="LACTB2_WH"/>
</dbReference>
<dbReference type="AlphaFoldDB" id="A0A401ZTR9"/>
<dbReference type="SMART" id="SM00849">
    <property type="entry name" value="Lactamase_B"/>
    <property type="match status" value="1"/>
</dbReference>
<protein>
    <submittedName>
        <fullName evidence="2">MBL fold metallo-hydrolase</fullName>
    </submittedName>
</protein>
<evidence type="ECO:0000313" key="3">
    <source>
        <dbReference type="Proteomes" id="UP000287352"/>
    </source>
</evidence>
<evidence type="ECO:0000313" key="2">
    <source>
        <dbReference type="EMBL" id="GCE10164.1"/>
    </source>
</evidence>
<feature type="domain" description="Metallo-beta-lactamase" evidence="1">
    <location>
        <begin position="22"/>
        <end position="179"/>
    </location>
</feature>
<dbReference type="Gene3D" id="1.10.10.10">
    <property type="entry name" value="Winged helix-like DNA-binding domain superfamily/Winged helix DNA-binding domain"/>
    <property type="match status" value="1"/>
</dbReference>
<dbReference type="InterPro" id="IPR050662">
    <property type="entry name" value="Sec-metab_biosynth-thioest"/>
</dbReference>
<dbReference type="InterPro" id="IPR036866">
    <property type="entry name" value="RibonucZ/Hydroxyglut_hydro"/>
</dbReference>
<keyword evidence="2" id="KW-0378">Hydrolase</keyword>
<dbReference type="Pfam" id="PF00753">
    <property type="entry name" value="Lactamase_B"/>
    <property type="match status" value="1"/>
</dbReference>
<gene>
    <name evidence="2" type="ORF">KTT_00230</name>
</gene>
<organism evidence="2 3">
    <name type="scientific">Tengunoibacter tsumagoiensis</name>
    <dbReference type="NCBI Taxonomy" id="2014871"/>
    <lineage>
        <taxon>Bacteria</taxon>
        <taxon>Bacillati</taxon>
        <taxon>Chloroflexota</taxon>
        <taxon>Ktedonobacteria</taxon>
        <taxon>Ktedonobacterales</taxon>
        <taxon>Dictyobacteraceae</taxon>
        <taxon>Tengunoibacter</taxon>
    </lineage>
</organism>
<dbReference type="OrthoDB" id="9802248at2"/>
<dbReference type="SUPFAM" id="SSF56281">
    <property type="entry name" value="Metallo-hydrolase/oxidoreductase"/>
    <property type="match status" value="1"/>
</dbReference>
<keyword evidence="3" id="KW-1185">Reference proteome</keyword>
<accession>A0A401ZTR9</accession>
<dbReference type="PANTHER" id="PTHR23131:SF0">
    <property type="entry name" value="ENDORIBONUCLEASE LACTB2"/>
    <property type="match status" value="1"/>
</dbReference>